<dbReference type="InterPro" id="IPR036397">
    <property type="entry name" value="RNaseH_sf"/>
</dbReference>
<dbReference type="NCBIfam" id="NF033587">
    <property type="entry name" value="transpos_IS6"/>
    <property type="match status" value="1"/>
</dbReference>
<feature type="domain" description="DDE" evidence="5">
    <location>
        <begin position="74"/>
        <end position="212"/>
    </location>
</feature>
<keyword evidence="7" id="KW-1185">Reference proteome</keyword>
<dbReference type="InterPro" id="IPR032874">
    <property type="entry name" value="DDE_dom"/>
</dbReference>
<evidence type="ECO:0000313" key="6">
    <source>
        <dbReference type="EMBL" id="CTQ33138.1"/>
    </source>
</evidence>
<dbReference type="OrthoDB" id="7659383at2"/>
<accession>A0A0M6XQG3</accession>
<dbReference type="AlphaFoldDB" id="A0A0M6XQG3"/>
<keyword evidence="3" id="KW-0238">DNA-binding</keyword>
<dbReference type="InterPro" id="IPR012337">
    <property type="entry name" value="RNaseH-like_sf"/>
</dbReference>
<evidence type="ECO:0000256" key="1">
    <source>
        <dbReference type="ARBA" id="ARBA00002286"/>
    </source>
</evidence>
<dbReference type="GO" id="GO:0006310">
    <property type="term" value="P:DNA recombination"/>
    <property type="evidence" value="ECO:0007669"/>
    <property type="project" value="UniProtKB-KW"/>
</dbReference>
<comment type="function">
    <text evidence="1">Involved in the transposition of the insertion sequence.</text>
</comment>
<dbReference type="RefSeq" id="WP_055682585.1">
    <property type="nucleotide sequence ID" value="NZ_CANMUL010000016.1"/>
</dbReference>
<dbReference type="PANTHER" id="PTHR35528:SF3">
    <property type="entry name" value="BLL1675 PROTEIN"/>
    <property type="match status" value="1"/>
</dbReference>
<evidence type="ECO:0000256" key="4">
    <source>
        <dbReference type="ARBA" id="ARBA00023172"/>
    </source>
</evidence>
<organism evidence="6 7">
    <name type="scientific">Jannaschia rubra</name>
    <dbReference type="NCBI Taxonomy" id="282197"/>
    <lineage>
        <taxon>Bacteria</taxon>
        <taxon>Pseudomonadati</taxon>
        <taxon>Pseudomonadota</taxon>
        <taxon>Alphaproteobacteria</taxon>
        <taxon>Rhodobacterales</taxon>
        <taxon>Roseobacteraceae</taxon>
        <taxon>Jannaschia</taxon>
    </lineage>
</organism>
<dbReference type="EMBL" id="CXPG01000018">
    <property type="protein sequence ID" value="CTQ33138.1"/>
    <property type="molecule type" value="Genomic_DNA"/>
</dbReference>
<dbReference type="Pfam" id="PF13610">
    <property type="entry name" value="DDE_Tnp_IS240"/>
    <property type="match status" value="1"/>
</dbReference>
<keyword evidence="2" id="KW-0815">Transposition</keyword>
<dbReference type="InterPro" id="IPR047930">
    <property type="entry name" value="Transpos_IS6"/>
</dbReference>
<name>A0A0M6XQG3_9RHOB</name>
<dbReference type="InterPro" id="IPR052183">
    <property type="entry name" value="IS_Transposase"/>
</dbReference>
<dbReference type="PANTHER" id="PTHR35528">
    <property type="entry name" value="BLL1675 PROTEIN"/>
    <property type="match status" value="1"/>
</dbReference>
<protein>
    <submittedName>
        <fullName evidence="6">Integrase core domain protein</fullName>
    </submittedName>
</protein>
<reference evidence="6 7" key="1">
    <citation type="submission" date="2015-07" db="EMBL/GenBank/DDBJ databases">
        <authorList>
            <person name="Noorani M."/>
        </authorList>
    </citation>
    <scope>NUCLEOTIDE SEQUENCE [LARGE SCALE GENOMIC DNA]</scope>
    <source>
        <strain evidence="6 7">CECT 5088</strain>
    </source>
</reference>
<sequence>MRHDPFKGYRFPREVILLAVRWYCRFPLSYQDVSDLLAERGITVDRATVFRRVQKFGPEIARRAYNHRSWRGLNWHVDETYIRVGGKWRYLWRAVEHTGQFIDFRLTARRDARAAKAFLKQAIENVRLYRPVSICTDKAPGYRKVIQDLNRRYDPHFDSILHIDRKWRNNRIESDHAALKRLLGMRQSFRSLRSAKATVLAIETIRTIRNGHISNKAPGVRGEIDFVRNLFCETA</sequence>
<dbReference type="Proteomes" id="UP000048908">
    <property type="component" value="Unassembled WGS sequence"/>
</dbReference>
<evidence type="ECO:0000256" key="2">
    <source>
        <dbReference type="ARBA" id="ARBA00022578"/>
    </source>
</evidence>
<dbReference type="GO" id="GO:0003677">
    <property type="term" value="F:DNA binding"/>
    <property type="evidence" value="ECO:0007669"/>
    <property type="project" value="UniProtKB-KW"/>
</dbReference>
<dbReference type="GO" id="GO:0032196">
    <property type="term" value="P:transposition"/>
    <property type="evidence" value="ECO:0007669"/>
    <property type="project" value="UniProtKB-KW"/>
</dbReference>
<gene>
    <name evidence="6" type="ORF">JAN5088_01918</name>
</gene>
<evidence type="ECO:0000313" key="7">
    <source>
        <dbReference type="Proteomes" id="UP000048908"/>
    </source>
</evidence>
<dbReference type="SUPFAM" id="SSF53098">
    <property type="entry name" value="Ribonuclease H-like"/>
    <property type="match status" value="1"/>
</dbReference>
<evidence type="ECO:0000256" key="3">
    <source>
        <dbReference type="ARBA" id="ARBA00023125"/>
    </source>
</evidence>
<keyword evidence="4" id="KW-0233">DNA recombination</keyword>
<dbReference type="STRING" id="282197.SAMN04488517_1161"/>
<proteinExistence type="predicted"/>
<evidence type="ECO:0000259" key="5">
    <source>
        <dbReference type="Pfam" id="PF13610"/>
    </source>
</evidence>
<dbReference type="Gene3D" id="3.30.420.10">
    <property type="entry name" value="Ribonuclease H-like superfamily/Ribonuclease H"/>
    <property type="match status" value="1"/>
</dbReference>